<dbReference type="InterPro" id="IPR035093">
    <property type="entry name" value="RelE/ParE_toxin_dom_sf"/>
</dbReference>
<evidence type="ECO:0000313" key="2">
    <source>
        <dbReference type="EMBL" id="MBB3118483.1"/>
    </source>
</evidence>
<keyword evidence="1" id="KW-1277">Toxin-antitoxin system</keyword>
<keyword evidence="3" id="KW-1185">Reference proteome</keyword>
<dbReference type="RefSeq" id="WP_183440388.1">
    <property type="nucleotide sequence ID" value="NZ_JACHXD010000003.1"/>
</dbReference>
<proteinExistence type="predicted"/>
<organism evidence="2 3">
    <name type="scientific">Pseudoduganella violacea</name>
    <dbReference type="NCBI Taxonomy" id="1715466"/>
    <lineage>
        <taxon>Bacteria</taxon>
        <taxon>Pseudomonadati</taxon>
        <taxon>Pseudomonadota</taxon>
        <taxon>Betaproteobacteria</taxon>
        <taxon>Burkholderiales</taxon>
        <taxon>Oxalobacteraceae</taxon>
        <taxon>Telluria group</taxon>
        <taxon>Pseudoduganella</taxon>
    </lineage>
</organism>
<dbReference type="EMBL" id="JACHXD010000003">
    <property type="protein sequence ID" value="MBB3118483.1"/>
    <property type="molecule type" value="Genomic_DNA"/>
</dbReference>
<dbReference type="Pfam" id="PF05016">
    <property type="entry name" value="ParE_toxin"/>
    <property type="match status" value="1"/>
</dbReference>
<dbReference type="SUPFAM" id="SSF143011">
    <property type="entry name" value="RelE-like"/>
    <property type="match status" value="1"/>
</dbReference>
<reference evidence="2 3" key="1">
    <citation type="submission" date="2020-08" db="EMBL/GenBank/DDBJ databases">
        <title>Genomic Encyclopedia of Type Strains, Phase III (KMG-III): the genomes of soil and plant-associated and newly described type strains.</title>
        <authorList>
            <person name="Whitman W."/>
        </authorList>
    </citation>
    <scope>NUCLEOTIDE SEQUENCE [LARGE SCALE GENOMIC DNA]</scope>
    <source>
        <strain evidence="2 3">CECT 8897</strain>
    </source>
</reference>
<dbReference type="InterPro" id="IPR007712">
    <property type="entry name" value="RelE/ParE_toxin"/>
</dbReference>
<dbReference type="Gene3D" id="3.30.2310.20">
    <property type="entry name" value="RelE-like"/>
    <property type="match status" value="1"/>
</dbReference>
<name>A0A7W5B8H4_9BURK</name>
<dbReference type="Proteomes" id="UP000541535">
    <property type="component" value="Unassembled WGS sequence"/>
</dbReference>
<comment type="caution">
    <text evidence="2">The sequence shown here is derived from an EMBL/GenBank/DDBJ whole genome shotgun (WGS) entry which is preliminary data.</text>
</comment>
<protein>
    <submittedName>
        <fullName evidence="2">Plasmid stabilization system protein ParE</fullName>
    </submittedName>
</protein>
<sequence>MRYKVKLTDAAKADIAELVAYVRQSFGEQAAHTAFKQLQAKFKLLHTNPYLGAPLPQLQTLIVAQYRSYVIAPHTRFIYEIEENEKTIFIHLVCGGRQDFESVCFSRLARAK</sequence>
<accession>A0A7W5B8H4</accession>
<evidence type="ECO:0000256" key="1">
    <source>
        <dbReference type="ARBA" id="ARBA00022649"/>
    </source>
</evidence>
<dbReference type="AlphaFoldDB" id="A0A7W5B8H4"/>
<gene>
    <name evidence="2" type="ORF">FHS03_001514</name>
</gene>
<evidence type="ECO:0000313" key="3">
    <source>
        <dbReference type="Proteomes" id="UP000541535"/>
    </source>
</evidence>